<dbReference type="OrthoDB" id="3830203at2"/>
<dbReference type="RefSeq" id="WP_119705179.1">
    <property type="nucleotide sequence ID" value="NZ_JBHSOI010000002.1"/>
</dbReference>
<dbReference type="EMBL" id="QUBR01000002">
    <property type="protein sequence ID" value="REK70591.1"/>
    <property type="molecule type" value="Genomic_DNA"/>
</dbReference>
<organism evidence="1 2">
    <name type="scientific">Aeromicrobium endophyticum</name>
    <dbReference type="NCBI Taxonomy" id="2292704"/>
    <lineage>
        <taxon>Bacteria</taxon>
        <taxon>Bacillati</taxon>
        <taxon>Actinomycetota</taxon>
        <taxon>Actinomycetes</taxon>
        <taxon>Propionibacteriales</taxon>
        <taxon>Nocardioidaceae</taxon>
        <taxon>Aeromicrobium</taxon>
    </lineage>
</organism>
<evidence type="ECO:0000313" key="1">
    <source>
        <dbReference type="EMBL" id="REK70591.1"/>
    </source>
</evidence>
<gene>
    <name evidence="1" type="ORF">DX116_15845</name>
</gene>
<sequence>MQGTVATFDETSRTGDLLTDDGRRLDYSAEALADHVRLLRVGQRVFVETDPATHAVTRIAIWHDSPR</sequence>
<comment type="caution">
    <text evidence="1">The sequence shown here is derived from an EMBL/GenBank/DDBJ whole genome shotgun (WGS) entry which is preliminary data.</text>
</comment>
<dbReference type="Proteomes" id="UP000265581">
    <property type="component" value="Unassembled WGS sequence"/>
</dbReference>
<proteinExistence type="predicted"/>
<dbReference type="AlphaFoldDB" id="A0A371P3T1"/>
<name>A0A371P3T1_9ACTN</name>
<evidence type="ECO:0000313" key="2">
    <source>
        <dbReference type="Proteomes" id="UP000265581"/>
    </source>
</evidence>
<protein>
    <submittedName>
        <fullName evidence="1">Cold-shock protein</fullName>
    </submittedName>
</protein>
<accession>A0A371P3T1</accession>
<reference evidence="1 2" key="1">
    <citation type="submission" date="2018-08" db="EMBL/GenBank/DDBJ databases">
        <title>Aeromicrobium sp. M2KJ-4, whole genome shotgun sequence.</title>
        <authorList>
            <person name="Tuo L."/>
        </authorList>
    </citation>
    <scope>NUCLEOTIDE SEQUENCE [LARGE SCALE GENOMIC DNA]</scope>
    <source>
        <strain evidence="1 2">M2KJ-4</strain>
    </source>
</reference>
<keyword evidence="2" id="KW-1185">Reference proteome</keyword>